<dbReference type="InterPro" id="IPR042246">
    <property type="entry name" value="ZCCHC9"/>
</dbReference>
<dbReference type="Gene3D" id="4.10.60.10">
    <property type="entry name" value="Zinc finger, CCHC-type"/>
    <property type="match status" value="2"/>
</dbReference>
<feature type="domain" description="CCHC-type" evidence="4">
    <location>
        <begin position="215"/>
        <end position="230"/>
    </location>
</feature>
<feature type="domain" description="CCHC-type" evidence="4">
    <location>
        <begin position="146"/>
        <end position="161"/>
    </location>
</feature>
<evidence type="ECO:0000256" key="2">
    <source>
        <dbReference type="PROSITE-ProRule" id="PRU00047"/>
    </source>
</evidence>
<dbReference type="GO" id="GO:0005730">
    <property type="term" value="C:nucleolus"/>
    <property type="evidence" value="ECO:0007669"/>
    <property type="project" value="TreeGrafter"/>
</dbReference>
<dbReference type="GO" id="GO:0008270">
    <property type="term" value="F:zinc ion binding"/>
    <property type="evidence" value="ECO:0007669"/>
    <property type="project" value="UniProtKB-KW"/>
</dbReference>
<feature type="compositionally biased region" description="Basic residues" evidence="3">
    <location>
        <begin position="67"/>
        <end position="79"/>
    </location>
</feature>
<feature type="region of interest" description="Disordered" evidence="3">
    <location>
        <begin position="1"/>
        <end position="136"/>
    </location>
</feature>
<reference evidence="5 6" key="1">
    <citation type="submission" date="2016-10" db="EMBL/GenBank/DDBJ databases">
        <title>Genome sequence of the basidiomycete white-rot fungus Trametes pubescens.</title>
        <authorList>
            <person name="Makela M.R."/>
            <person name="Granchi Z."/>
            <person name="Peng M."/>
            <person name="De Vries R.P."/>
            <person name="Grigoriev I."/>
            <person name="Riley R."/>
            <person name="Hilden K."/>
        </authorList>
    </citation>
    <scope>NUCLEOTIDE SEQUENCE [LARGE SCALE GENOMIC DNA]</scope>
    <source>
        <strain evidence="5 6">FBCC735</strain>
    </source>
</reference>
<dbReference type="OMA" id="CCKLCKE"/>
<dbReference type="GO" id="GO:0006397">
    <property type="term" value="P:mRNA processing"/>
    <property type="evidence" value="ECO:0007669"/>
    <property type="project" value="UniProtKB-KW"/>
</dbReference>
<dbReference type="EMBL" id="MNAD01000413">
    <property type="protein sequence ID" value="OJT13316.1"/>
    <property type="molecule type" value="Genomic_DNA"/>
</dbReference>
<dbReference type="Proteomes" id="UP000184267">
    <property type="component" value="Unassembled WGS sequence"/>
</dbReference>
<dbReference type="GO" id="GO:0003676">
    <property type="term" value="F:nucleic acid binding"/>
    <property type="evidence" value="ECO:0007669"/>
    <property type="project" value="InterPro"/>
</dbReference>
<feature type="compositionally biased region" description="Basic and acidic residues" evidence="3">
    <location>
        <begin position="115"/>
        <end position="136"/>
    </location>
</feature>
<dbReference type="AlphaFoldDB" id="A0A1M2W0J7"/>
<dbReference type="Pfam" id="PF00098">
    <property type="entry name" value="zf-CCHC"/>
    <property type="match status" value="1"/>
</dbReference>
<dbReference type="STRING" id="154538.A0A1M2W0J7"/>
<keyword evidence="2" id="KW-0479">Metal-binding</keyword>
<dbReference type="SUPFAM" id="SSF57756">
    <property type="entry name" value="Retrovirus zinc finger-like domains"/>
    <property type="match status" value="2"/>
</dbReference>
<comment type="caution">
    <text evidence="5">The sequence shown here is derived from an EMBL/GenBank/DDBJ whole genome shotgun (WGS) entry which is preliminary data.</text>
</comment>
<protein>
    <recommendedName>
        <fullName evidence="4">CCHC-type domain-containing protein</fullName>
    </recommendedName>
</protein>
<keyword evidence="2" id="KW-0862">Zinc</keyword>
<evidence type="ECO:0000259" key="4">
    <source>
        <dbReference type="PROSITE" id="PS50158"/>
    </source>
</evidence>
<dbReference type="InterPro" id="IPR036875">
    <property type="entry name" value="Znf_CCHC_sf"/>
</dbReference>
<evidence type="ECO:0000313" key="6">
    <source>
        <dbReference type="Proteomes" id="UP000184267"/>
    </source>
</evidence>
<name>A0A1M2W0J7_TRAPU</name>
<dbReference type="PROSITE" id="PS50158">
    <property type="entry name" value="ZF_CCHC"/>
    <property type="match status" value="2"/>
</dbReference>
<feature type="compositionally biased region" description="Pro residues" evidence="3">
    <location>
        <begin position="32"/>
        <end position="43"/>
    </location>
</feature>
<gene>
    <name evidence="5" type="ORF">TRAPUB_10082</name>
</gene>
<feature type="compositionally biased region" description="Low complexity" evidence="3">
    <location>
        <begin position="44"/>
        <end position="63"/>
    </location>
</feature>
<keyword evidence="6" id="KW-1185">Reference proteome</keyword>
<accession>A0A1M2W0J7</accession>
<evidence type="ECO:0000256" key="3">
    <source>
        <dbReference type="SAM" id="MobiDB-lite"/>
    </source>
</evidence>
<dbReference type="OrthoDB" id="3863715at2759"/>
<dbReference type="PANTHER" id="PTHR46242:SF1">
    <property type="entry name" value="ZINC FINGER CCHC DOMAIN-CONTAINING PROTEIN 9"/>
    <property type="match status" value="1"/>
</dbReference>
<keyword evidence="2" id="KW-0863">Zinc-finger</keyword>
<feature type="compositionally biased region" description="Basic residues" evidence="3">
    <location>
        <begin position="103"/>
        <end position="114"/>
    </location>
</feature>
<evidence type="ECO:0000313" key="5">
    <source>
        <dbReference type="EMBL" id="OJT13316.1"/>
    </source>
</evidence>
<dbReference type="SMART" id="SM00343">
    <property type="entry name" value="ZnF_C2HC"/>
    <property type="match status" value="4"/>
</dbReference>
<organism evidence="5 6">
    <name type="scientific">Trametes pubescens</name>
    <name type="common">White-rot fungus</name>
    <dbReference type="NCBI Taxonomy" id="154538"/>
    <lineage>
        <taxon>Eukaryota</taxon>
        <taxon>Fungi</taxon>
        <taxon>Dikarya</taxon>
        <taxon>Basidiomycota</taxon>
        <taxon>Agaricomycotina</taxon>
        <taxon>Agaricomycetes</taxon>
        <taxon>Polyporales</taxon>
        <taxon>Polyporaceae</taxon>
        <taxon>Trametes</taxon>
    </lineage>
</organism>
<keyword evidence="1" id="KW-0507">mRNA processing</keyword>
<sequence>MTRYTNFARKRTYVEAGFNNDPEPEPQAAPAAPAPAAPAPAPASAPVSALVDAAGAAEGGAAEEPPKKKKRIRGRKPKPPKPSDGDAAGEGGEGESSSQAAEKKKKAAKKAKNIKKMEKRNIRDRKQASEDRRLKRIQERNVDTTCFACREKGHTARDCTNSLASDALEGEQGKSRAPSGRDAVGICYRCGSRRHGLSRCPELVDPANPLPFASCFVCSGRGHLASTCPKNQSKGVYPNGGCCKLCKETSHLAKDCPLRKKEVAATTVLLGTGREAGADEDDFHTFKRVNAEVDEAQKAEERTRRRLDARVGVHSGVVKAYGEAPPAAKKKKVVTF</sequence>
<dbReference type="PANTHER" id="PTHR46242">
    <property type="entry name" value="ZINC FINGER CCHC DOMAIN-CONTAINING PROTEIN 9 ZCCHC9"/>
    <property type="match status" value="1"/>
</dbReference>
<evidence type="ECO:0000256" key="1">
    <source>
        <dbReference type="ARBA" id="ARBA00022664"/>
    </source>
</evidence>
<proteinExistence type="predicted"/>
<dbReference type="InterPro" id="IPR001878">
    <property type="entry name" value="Znf_CCHC"/>
</dbReference>